<dbReference type="AlphaFoldDB" id="A0A392TES6"/>
<organism evidence="1 2">
    <name type="scientific">Trifolium medium</name>
    <dbReference type="NCBI Taxonomy" id="97028"/>
    <lineage>
        <taxon>Eukaryota</taxon>
        <taxon>Viridiplantae</taxon>
        <taxon>Streptophyta</taxon>
        <taxon>Embryophyta</taxon>
        <taxon>Tracheophyta</taxon>
        <taxon>Spermatophyta</taxon>
        <taxon>Magnoliopsida</taxon>
        <taxon>eudicotyledons</taxon>
        <taxon>Gunneridae</taxon>
        <taxon>Pentapetalae</taxon>
        <taxon>rosids</taxon>
        <taxon>fabids</taxon>
        <taxon>Fabales</taxon>
        <taxon>Fabaceae</taxon>
        <taxon>Papilionoideae</taxon>
        <taxon>50 kb inversion clade</taxon>
        <taxon>NPAAA clade</taxon>
        <taxon>Hologalegina</taxon>
        <taxon>IRL clade</taxon>
        <taxon>Trifolieae</taxon>
        <taxon>Trifolium</taxon>
    </lineage>
</organism>
<name>A0A392TES6_9FABA</name>
<feature type="non-terminal residue" evidence="1">
    <location>
        <position position="1"/>
    </location>
</feature>
<reference evidence="1 2" key="1">
    <citation type="journal article" date="2018" name="Front. Plant Sci.">
        <title>Red Clover (Trifolium pratense) and Zigzag Clover (T. medium) - A Picture of Genomic Similarities and Differences.</title>
        <authorList>
            <person name="Dluhosova J."/>
            <person name="Istvanek J."/>
            <person name="Nedelnik J."/>
            <person name="Repkova J."/>
        </authorList>
    </citation>
    <scope>NUCLEOTIDE SEQUENCE [LARGE SCALE GENOMIC DNA]</scope>
    <source>
        <strain evidence="2">cv. 10/8</strain>
        <tissue evidence="1">Leaf</tissue>
    </source>
</reference>
<evidence type="ECO:0000313" key="2">
    <source>
        <dbReference type="Proteomes" id="UP000265520"/>
    </source>
</evidence>
<evidence type="ECO:0000313" key="1">
    <source>
        <dbReference type="EMBL" id="MCI59653.1"/>
    </source>
</evidence>
<dbReference type="Proteomes" id="UP000265520">
    <property type="component" value="Unassembled WGS sequence"/>
</dbReference>
<dbReference type="EMBL" id="LXQA010567745">
    <property type="protein sequence ID" value="MCI59653.1"/>
    <property type="molecule type" value="Genomic_DNA"/>
</dbReference>
<proteinExistence type="predicted"/>
<sequence>EEGGSDSDWSVRGQGVLRAVQQESRKGQLDGMRKIDSHALRMSDHEDNLLGNSLGLWRLKSTCLGMMFWRLV</sequence>
<keyword evidence="2" id="KW-1185">Reference proteome</keyword>
<protein>
    <submittedName>
        <fullName evidence="1">Uncharacterized protein</fullName>
    </submittedName>
</protein>
<comment type="caution">
    <text evidence="1">The sequence shown here is derived from an EMBL/GenBank/DDBJ whole genome shotgun (WGS) entry which is preliminary data.</text>
</comment>
<accession>A0A392TES6</accession>